<accession>A0A6A6FVQ0</accession>
<dbReference type="Proteomes" id="UP000799539">
    <property type="component" value="Unassembled WGS sequence"/>
</dbReference>
<protein>
    <submittedName>
        <fullName evidence="2">Uncharacterized protein</fullName>
    </submittedName>
</protein>
<dbReference type="EMBL" id="ML992662">
    <property type="protein sequence ID" value="KAF2217546.1"/>
    <property type="molecule type" value="Genomic_DNA"/>
</dbReference>
<evidence type="ECO:0000256" key="1">
    <source>
        <dbReference type="SAM" id="MobiDB-lite"/>
    </source>
</evidence>
<evidence type="ECO:0000313" key="3">
    <source>
        <dbReference type="Proteomes" id="UP000799539"/>
    </source>
</evidence>
<keyword evidence="3" id="KW-1185">Reference proteome</keyword>
<feature type="region of interest" description="Disordered" evidence="1">
    <location>
        <begin position="105"/>
        <end position="131"/>
    </location>
</feature>
<proteinExistence type="predicted"/>
<sequence length="131" mass="15237">MHYHPCLGDCRELFPRTAGLAEYWERIFLEREVVCDGKIRGPAYSIDDAMRNILSSSQYKPFHKTMIEGTVALMKSMEEEQIEEEEEKQCTEHEQFMEMEIAEVEDLDEAEDIDEADDIDEMGTLDDAGEY</sequence>
<dbReference type="AlphaFoldDB" id="A0A6A6FVQ0"/>
<reference evidence="2" key="1">
    <citation type="journal article" date="2020" name="Stud. Mycol.">
        <title>101 Dothideomycetes genomes: a test case for predicting lifestyles and emergence of pathogens.</title>
        <authorList>
            <person name="Haridas S."/>
            <person name="Albert R."/>
            <person name="Binder M."/>
            <person name="Bloem J."/>
            <person name="Labutti K."/>
            <person name="Salamov A."/>
            <person name="Andreopoulos B."/>
            <person name="Baker S."/>
            <person name="Barry K."/>
            <person name="Bills G."/>
            <person name="Bluhm B."/>
            <person name="Cannon C."/>
            <person name="Castanera R."/>
            <person name="Culley D."/>
            <person name="Daum C."/>
            <person name="Ezra D."/>
            <person name="Gonzalez J."/>
            <person name="Henrissat B."/>
            <person name="Kuo A."/>
            <person name="Liang C."/>
            <person name="Lipzen A."/>
            <person name="Lutzoni F."/>
            <person name="Magnuson J."/>
            <person name="Mondo S."/>
            <person name="Nolan M."/>
            <person name="Ohm R."/>
            <person name="Pangilinan J."/>
            <person name="Park H.-J."/>
            <person name="Ramirez L."/>
            <person name="Alfaro M."/>
            <person name="Sun H."/>
            <person name="Tritt A."/>
            <person name="Yoshinaga Y."/>
            <person name="Zwiers L.-H."/>
            <person name="Turgeon B."/>
            <person name="Goodwin S."/>
            <person name="Spatafora J."/>
            <person name="Crous P."/>
            <person name="Grigoriev I."/>
        </authorList>
    </citation>
    <scope>NUCLEOTIDE SEQUENCE</scope>
    <source>
        <strain evidence="2">SCOH1-5</strain>
    </source>
</reference>
<organism evidence="2 3">
    <name type="scientific">Cercospora zeae-maydis SCOH1-5</name>
    <dbReference type="NCBI Taxonomy" id="717836"/>
    <lineage>
        <taxon>Eukaryota</taxon>
        <taxon>Fungi</taxon>
        <taxon>Dikarya</taxon>
        <taxon>Ascomycota</taxon>
        <taxon>Pezizomycotina</taxon>
        <taxon>Dothideomycetes</taxon>
        <taxon>Dothideomycetidae</taxon>
        <taxon>Mycosphaerellales</taxon>
        <taxon>Mycosphaerellaceae</taxon>
        <taxon>Cercospora</taxon>
    </lineage>
</organism>
<name>A0A6A6FVQ0_9PEZI</name>
<gene>
    <name evidence="2" type="ORF">CERZMDRAFT_92196</name>
</gene>
<evidence type="ECO:0000313" key="2">
    <source>
        <dbReference type="EMBL" id="KAF2217546.1"/>
    </source>
</evidence>